<sequence>MDALSEGWLSPPALVVQSRPGLNVKADEIKDYFEDWQENLARVTSLMEDTEYAREAQLVLSCYVGAFGSLRYQRILRKDGERYKRVVREYSGMRDFYEKIDLLFFVQWARSEFAENGEYKKLKSHGELARIVVAIYGDKDQIRNGTRYISPKEFMESVEQAPFQGFDRDNLVRYLPLFSLCEMLYRYTRCRAVHNLQFPFSPHVRRVDGTVRYEDTHAITGPRLLETTQNILGNLSKECIGKSQWPWEL</sequence>
<name>D8PAT5_9BACT</name>
<protein>
    <submittedName>
        <fullName evidence="1">Uncharacterized protein</fullName>
    </submittedName>
</protein>
<organism evidence="1 2">
    <name type="scientific">Nitrospira defluvii</name>
    <dbReference type="NCBI Taxonomy" id="330214"/>
    <lineage>
        <taxon>Bacteria</taxon>
        <taxon>Pseudomonadati</taxon>
        <taxon>Nitrospirota</taxon>
        <taxon>Nitrospiria</taxon>
        <taxon>Nitrospirales</taxon>
        <taxon>Nitrospiraceae</taxon>
        <taxon>Nitrospira</taxon>
    </lineage>
</organism>
<evidence type="ECO:0000313" key="2">
    <source>
        <dbReference type="Proteomes" id="UP000001660"/>
    </source>
</evidence>
<dbReference type="KEGG" id="nde:NIDE0570"/>
<proteinExistence type="predicted"/>
<keyword evidence="2" id="KW-1185">Reference proteome</keyword>
<dbReference type="Proteomes" id="UP000001660">
    <property type="component" value="Chromosome"/>
</dbReference>
<gene>
    <name evidence="1" type="ORF">NIDE0570</name>
</gene>
<dbReference type="STRING" id="330214.NIDE0570"/>
<evidence type="ECO:0000313" key="1">
    <source>
        <dbReference type="EMBL" id="CBK40344.1"/>
    </source>
</evidence>
<reference evidence="1 2" key="1">
    <citation type="journal article" date="2010" name="Proc. Natl. Acad. Sci. U.S.A.">
        <title>A Nitrospira metagenome illuminates the physiology and evolution of globally important nitrite-oxidizing bacteria.</title>
        <authorList>
            <person name="Lucker S."/>
            <person name="Wagner M."/>
            <person name="Maixner F."/>
            <person name="Pelletier E."/>
            <person name="Koch H."/>
            <person name="Vacherie B."/>
            <person name="Rattei T."/>
            <person name="Sinninghe Damste J."/>
            <person name="Spieck E."/>
            <person name="Le Paslier D."/>
            <person name="Daims H."/>
        </authorList>
    </citation>
    <scope>NUCLEOTIDE SEQUENCE [LARGE SCALE GENOMIC DNA]</scope>
</reference>
<dbReference type="HOGENOM" id="CLU_1114234_0_0_0"/>
<dbReference type="AlphaFoldDB" id="D8PAT5"/>
<dbReference type="EMBL" id="FP929003">
    <property type="protein sequence ID" value="CBK40344.1"/>
    <property type="molecule type" value="Genomic_DNA"/>
</dbReference>
<accession>D8PAT5</accession>